<evidence type="ECO:0000313" key="1">
    <source>
        <dbReference type="EMBL" id="GMF46614.1"/>
    </source>
</evidence>
<dbReference type="InterPro" id="IPR043128">
    <property type="entry name" value="Rev_trsase/Diguanyl_cyclase"/>
</dbReference>
<proteinExistence type="predicted"/>
<gene>
    <name evidence="1" type="ORF">Pfra01_001722800</name>
</gene>
<organism evidence="1 2">
    <name type="scientific">Phytophthora fragariaefolia</name>
    <dbReference type="NCBI Taxonomy" id="1490495"/>
    <lineage>
        <taxon>Eukaryota</taxon>
        <taxon>Sar</taxon>
        <taxon>Stramenopiles</taxon>
        <taxon>Oomycota</taxon>
        <taxon>Peronosporomycetes</taxon>
        <taxon>Peronosporales</taxon>
        <taxon>Peronosporaceae</taxon>
        <taxon>Phytophthora</taxon>
    </lineage>
</organism>
<reference evidence="1" key="1">
    <citation type="submission" date="2023-04" db="EMBL/GenBank/DDBJ databases">
        <title>Phytophthora fragariaefolia NBRC 109709.</title>
        <authorList>
            <person name="Ichikawa N."/>
            <person name="Sato H."/>
            <person name="Tonouchi N."/>
        </authorList>
    </citation>
    <scope>NUCLEOTIDE SEQUENCE</scope>
    <source>
        <strain evidence="1">NBRC 109709</strain>
    </source>
</reference>
<sequence>MTSLVRSMQEFPVPTDATELKRFVHMAGWYRRFLSDFASKAAPMTRLLRKGVIWRWATPQRQRLLVYPDFPKLFRLVTDASTTGLGAVLTKDQGQGAQENPHTPSVVNNLHMGGYSLVRNACIGGAEHD</sequence>
<dbReference type="EMBL" id="BSXT01001993">
    <property type="protein sequence ID" value="GMF46614.1"/>
    <property type="molecule type" value="Genomic_DNA"/>
</dbReference>
<dbReference type="PANTHER" id="PTHR37984">
    <property type="entry name" value="PROTEIN CBG26694"/>
    <property type="match status" value="1"/>
</dbReference>
<comment type="caution">
    <text evidence="1">The sequence shown here is derived from an EMBL/GenBank/DDBJ whole genome shotgun (WGS) entry which is preliminary data.</text>
</comment>
<dbReference type="AlphaFoldDB" id="A0A9W6XW88"/>
<protein>
    <submittedName>
        <fullName evidence="1">Unnamed protein product</fullName>
    </submittedName>
</protein>
<accession>A0A9W6XW88</accession>
<dbReference type="Gene3D" id="3.30.70.270">
    <property type="match status" value="1"/>
</dbReference>
<dbReference type="OrthoDB" id="124617at2759"/>
<name>A0A9W6XW88_9STRA</name>
<keyword evidence="2" id="KW-1185">Reference proteome</keyword>
<dbReference type="InterPro" id="IPR043502">
    <property type="entry name" value="DNA/RNA_pol_sf"/>
</dbReference>
<dbReference type="Proteomes" id="UP001165121">
    <property type="component" value="Unassembled WGS sequence"/>
</dbReference>
<evidence type="ECO:0000313" key="2">
    <source>
        <dbReference type="Proteomes" id="UP001165121"/>
    </source>
</evidence>
<dbReference type="PANTHER" id="PTHR37984:SF5">
    <property type="entry name" value="PROTEIN NYNRIN-LIKE"/>
    <property type="match status" value="1"/>
</dbReference>
<dbReference type="SUPFAM" id="SSF56672">
    <property type="entry name" value="DNA/RNA polymerases"/>
    <property type="match status" value="1"/>
</dbReference>
<dbReference type="InterPro" id="IPR050951">
    <property type="entry name" value="Retrovirus_Pol_polyprotein"/>
</dbReference>